<keyword evidence="5" id="KW-1185">Reference proteome</keyword>
<dbReference type="PANTHER" id="PTHR46268:SF6">
    <property type="entry name" value="UNIVERSAL STRESS PROTEIN UP12"/>
    <property type="match status" value="1"/>
</dbReference>
<comment type="similarity">
    <text evidence="1">Belongs to the universal stress protein A family.</text>
</comment>
<sequence length="283" mass="31057">MPEVLACIDGSTTAPAVCDYAVWASQRLQTSLTLLHVLDKTQYPQRSDLSGIIGLGTREHLLEELASVDQQHSKRALEQSQQMLEAAQQRAIQAGIESPLTRQRHGSLVESLVALEESIRLLVIGRHSTTNDNIAEHVGSQLEPVIRTLQCPALVTCGDFLAPQNYLFAYDGSFTARKALQRVADSPLLQGLHCHLLMVGSDRAACQALLEEAAEVIRPSASEVSIAWREADVEPSIRTYQLQQKIDLLVMGAYGHSRIRQFLLGSTTSQLIASSLCPLLILR</sequence>
<feature type="domain" description="UspA" evidence="3">
    <location>
        <begin position="209"/>
        <end position="283"/>
    </location>
</feature>
<evidence type="ECO:0000259" key="3">
    <source>
        <dbReference type="Pfam" id="PF00582"/>
    </source>
</evidence>
<evidence type="ECO:0000256" key="2">
    <source>
        <dbReference type="SAM" id="Coils"/>
    </source>
</evidence>
<dbReference type="EMBL" id="FZOG01000002">
    <property type="protein sequence ID" value="SNS29836.1"/>
    <property type="molecule type" value="Genomic_DNA"/>
</dbReference>
<dbReference type="PANTHER" id="PTHR46268">
    <property type="entry name" value="STRESS RESPONSE PROTEIN NHAX"/>
    <property type="match status" value="1"/>
</dbReference>
<accession>A0A239DBR0</accession>
<dbReference type="CDD" id="cd00293">
    <property type="entry name" value="USP-like"/>
    <property type="match status" value="2"/>
</dbReference>
<reference evidence="5" key="1">
    <citation type="submission" date="2017-06" db="EMBL/GenBank/DDBJ databases">
        <authorList>
            <person name="Varghese N."/>
            <person name="Submissions S."/>
        </authorList>
    </citation>
    <scope>NUCLEOTIDE SEQUENCE [LARGE SCALE GENOMIC DNA]</scope>
    <source>
        <strain evidence="5">CIP 108523</strain>
    </source>
</reference>
<dbReference type="RefSeq" id="WP_010490588.1">
    <property type="nucleotide sequence ID" value="NZ_FZOG01000002.1"/>
</dbReference>
<feature type="domain" description="UspA" evidence="3">
    <location>
        <begin position="4"/>
        <end position="155"/>
    </location>
</feature>
<keyword evidence="2" id="KW-0175">Coiled coil</keyword>
<dbReference type="Pfam" id="PF00582">
    <property type="entry name" value="Usp"/>
    <property type="match status" value="2"/>
</dbReference>
<name>A0A239DBR0_9PSED</name>
<evidence type="ECO:0000256" key="1">
    <source>
        <dbReference type="ARBA" id="ARBA00008791"/>
    </source>
</evidence>
<dbReference type="InterPro" id="IPR006016">
    <property type="entry name" value="UspA"/>
</dbReference>
<dbReference type="AlphaFoldDB" id="A0A239DBR0"/>
<proteinExistence type="inferred from homology"/>
<dbReference type="Proteomes" id="UP000242915">
    <property type="component" value="Unassembled WGS sequence"/>
</dbReference>
<evidence type="ECO:0000313" key="5">
    <source>
        <dbReference type="Proteomes" id="UP000242915"/>
    </source>
</evidence>
<dbReference type="SUPFAM" id="SSF52402">
    <property type="entry name" value="Adenine nucleotide alpha hydrolases-like"/>
    <property type="match status" value="2"/>
</dbReference>
<evidence type="ECO:0000313" key="4">
    <source>
        <dbReference type="EMBL" id="SNS29836.1"/>
    </source>
</evidence>
<dbReference type="PRINTS" id="PR01438">
    <property type="entry name" value="UNVRSLSTRESS"/>
</dbReference>
<protein>
    <submittedName>
        <fullName evidence="4">Nucleotide-binding universal stress protein, UspA family</fullName>
    </submittedName>
</protein>
<organism evidence="4 5">
    <name type="scientific">Pseudomonas segetis</name>
    <dbReference type="NCBI Taxonomy" id="298908"/>
    <lineage>
        <taxon>Bacteria</taxon>
        <taxon>Pseudomonadati</taxon>
        <taxon>Pseudomonadota</taxon>
        <taxon>Gammaproteobacteria</taxon>
        <taxon>Pseudomonadales</taxon>
        <taxon>Pseudomonadaceae</taxon>
        <taxon>Pseudomonas</taxon>
    </lineage>
</organism>
<dbReference type="InterPro" id="IPR006015">
    <property type="entry name" value="Universal_stress_UspA"/>
</dbReference>
<dbReference type="Gene3D" id="3.40.50.12370">
    <property type="match status" value="1"/>
</dbReference>
<gene>
    <name evidence="4" type="ORF">SAMN05216255_2182</name>
</gene>
<feature type="coiled-coil region" evidence="2">
    <location>
        <begin position="70"/>
        <end position="97"/>
    </location>
</feature>